<comment type="caution">
    <text evidence="2">The sequence shown here is derived from an EMBL/GenBank/DDBJ whole genome shotgun (WGS) entry which is preliminary data.</text>
</comment>
<evidence type="ECO:0000313" key="3">
    <source>
        <dbReference type="Proteomes" id="UP000092600"/>
    </source>
</evidence>
<dbReference type="Proteomes" id="UP000092600">
    <property type="component" value="Unassembled WGS sequence"/>
</dbReference>
<organism evidence="2 3">
    <name type="scientific">Ananas comosus</name>
    <name type="common">Pineapple</name>
    <name type="synonym">Ananas ananas</name>
    <dbReference type="NCBI Taxonomy" id="4615"/>
    <lineage>
        <taxon>Eukaryota</taxon>
        <taxon>Viridiplantae</taxon>
        <taxon>Streptophyta</taxon>
        <taxon>Embryophyta</taxon>
        <taxon>Tracheophyta</taxon>
        <taxon>Spermatophyta</taxon>
        <taxon>Magnoliopsida</taxon>
        <taxon>Liliopsida</taxon>
        <taxon>Poales</taxon>
        <taxon>Bromeliaceae</taxon>
        <taxon>Bromelioideae</taxon>
        <taxon>Ananas</taxon>
    </lineage>
</organism>
<accession>A0A199URS2</accession>
<name>A0A199URS2_ANACO</name>
<dbReference type="AlphaFoldDB" id="A0A199URS2"/>
<feature type="region of interest" description="Disordered" evidence="1">
    <location>
        <begin position="30"/>
        <end position="54"/>
    </location>
</feature>
<evidence type="ECO:0000256" key="1">
    <source>
        <dbReference type="SAM" id="MobiDB-lite"/>
    </source>
</evidence>
<gene>
    <name evidence="2" type="ORF">ACMD2_06692</name>
</gene>
<feature type="compositionally biased region" description="Basic and acidic residues" evidence="1">
    <location>
        <begin position="105"/>
        <end position="114"/>
    </location>
</feature>
<feature type="compositionally biased region" description="Basic residues" evidence="1">
    <location>
        <begin position="43"/>
        <end position="54"/>
    </location>
</feature>
<reference evidence="2 3" key="1">
    <citation type="journal article" date="2016" name="DNA Res.">
        <title>The draft genome of MD-2 pineapple using hybrid error correction of long reads.</title>
        <authorList>
            <person name="Redwan R.M."/>
            <person name="Saidin A."/>
            <person name="Kumar S.V."/>
        </authorList>
    </citation>
    <scope>NUCLEOTIDE SEQUENCE [LARGE SCALE GENOMIC DNA]</scope>
    <source>
        <strain evidence="3">cv. MD2</strain>
        <tissue evidence="2">Leaf</tissue>
    </source>
</reference>
<feature type="region of interest" description="Disordered" evidence="1">
    <location>
        <begin position="105"/>
        <end position="129"/>
    </location>
</feature>
<evidence type="ECO:0000313" key="2">
    <source>
        <dbReference type="EMBL" id="OAY67454.1"/>
    </source>
</evidence>
<protein>
    <submittedName>
        <fullName evidence="2">Uncharacterized protein</fullName>
    </submittedName>
</protein>
<proteinExistence type="predicted"/>
<sequence length="129" mass="13867">MDSATLSAQQRSCFLAANTSWATGTRVWTRRPFSGGRSATSRTSRRALRSSRARRLSSVMGVTSGFRSQLRRGFGRSTNEAEDEEAENECLSSAMEGVAEGLETTKRPQEHGGDRSCGANVEFAGVSAA</sequence>
<dbReference type="EMBL" id="LSRQ01005554">
    <property type="protein sequence ID" value="OAY67454.1"/>
    <property type="molecule type" value="Genomic_DNA"/>
</dbReference>